<proteinExistence type="predicted"/>
<keyword evidence="1" id="KW-1133">Transmembrane helix</keyword>
<feature type="transmembrane region" description="Helical" evidence="1">
    <location>
        <begin position="53"/>
        <end position="72"/>
    </location>
</feature>
<sequence length="170" mass="17834">MAGALLIQGFDYTAADLYSSLLALGAATVFAVVGRFERYGINPINGAGMIPSAFAYACGVLATVGVACILYAKTGTIYTAVPIIEHILTVPHLVLFVAVAGVAANWLNMAALVDGEIVEVSAMLRLGVLATMFSGWWFFGEDISDRLHGGAVLFAGVLLVTLPLRRAAKK</sequence>
<protein>
    <recommendedName>
        <fullName evidence="4">EamA domain-containing protein</fullName>
    </recommendedName>
</protein>
<name>A0A1F6DWC7_9BACT</name>
<feature type="transmembrane region" description="Helical" evidence="1">
    <location>
        <begin position="122"/>
        <end position="140"/>
    </location>
</feature>
<dbReference type="AlphaFoldDB" id="A0A1F6DWC7"/>
<reference evidence="2 3" key="1">
    <citation type="journal article" date="2016" name="Nat. Commun.">
        <title>Thousands of microbial genomes shed light on interconnected biogeochemical processes in an aquifer system.</title>
        <authorList>
            <person name="Anantharaman K."/>
            <person name="Brown C.T."/>
            <person name="Hug L.A."/>
            <person name="Sharon I."/>
            <person name="Castelle C.J."/>
            <person name="Probst A.J."/>
            <person name="Thomas B.C."/>
            <person name="Singh A."/>
            <person name="Wilkins M.J."/>
            <person name="Karaoz U."/>
            <person name="Brodie E.L."/>
            <person name="Williams K.H."/>
            <person name="Hubbard S.S."/>
            <person name="Banfield J.F."/>
        </authorList>
    </citation>
    <scope>NUCLEOTIDE SEQUENCE [LARGE SCALE GENOMIC DNA]</scope>
</reference>
<evidence type="ECO:0000313" key="2">
    <source>
        <dbReference type="EMBL" id="OGG65686.1"/>
    </source>
</evidence>
<keyword evidence="1" id="KW-0812">Transmembrane</keyword>
<dbReference type="Proteomes" id="UP000177652">
    <property type="component" value="Unassembled WGS sequence"/>
</dbReference>
<feature type="transmembrane region" description="Helical" evidence="1">
    <location>
        <begin position="146"/>
        <end position="164"/>
    </location>
</feature>
<comment type="caution">
    <text evidence="2">The sequence shown here is derived from an EMBL/GenBank/DDBJ whole genome shotgun (WGS) entry which is preliminary data.</text>
</comment>
<organism evidence="2 3">
    <name type="scientific">Candidatus Kaiserbacteria bacterium RIFCSPHIGHO2_02_FULL_55_20</name>
    <dbReference type="NCBI Taxonomy" id="1798497"/>
    <lineage>
        <taxon>Bacteria</taxon>
        <taxon>Candidatus Kaiseribacteriota</taxon>
    </lineage>
</organism>
<dbReference type="STRING" id="1798497.A3D71_04705"/>
<evidence type="ECO:0000256" key="1">
    <source>
        <dbReference type="SAM" id="Phobius"/>
    </source>
</evidence>
<gene>
    <name evidence="2" type="ORF">A3D71_04705</name>
</gene>
<evidence type="ECO:0008006" key="4">
    <source>
        <dbReference type="Google" id="ProtNLM"/>
    </source>
</evidence>
<accession>A0A1F6DWC7</accession>
<dbReference type="EMBL" id="MFLK01000037">
    <property type="protein sequence ID" value="OGG65686.1"/>
    <property type="molecule type" value="Genomic_DNA"/>
</dbReference>
<keyword evidence="1" id="KW-0472">Membrane</keyword>
<feature type="transmembrane region" description="Helical" evidence="1">
    <location>
        <begin position="92"/>
        <end position="110"/>
    </location>
</feature>
<feature type="transmembrane region" description="Helical" evidence="1">
    <location>
        <begin position="12"/>
        <end position="33"/>
    </location>
</feature>
<evidence type="ECO:0000313" key="3">
    <source>
        <dbReference type="Proteomes" id="UP000177652"/>
    </source>
</evidence>